<evidence type="ECO:0000313" key="1">
    <source>
        <dbReference type="EMBL" id="KEO84758.1"/>
    </source>
</evidence>
<organism evidence="1 2">
    <name type="scientific">Tumebacillus flagellatus</name>
    <dbReference type="NCBI Taxonomy" id="1157490"/>
    <lineage>
        <taxon>Bacteria</taxon>
        <taxon>Bacillati</taxon>
        <taxon>Bacillota</taxon>
        <taxon>Bacilli</taxon>
        <taxon>Bacillales</taxon>
        <taxon>Alicyclobacillaceae</taxon>
        <taxon>Tumebacillus</taxon>
    </lineage>
</organism>
<accession>A0A074LXD5</accession>
<dbReference type="OrthoDB" id="9767864at2"/>
<name>A0A074LXD5_9BACL</name>
<comment type="caution">
    <text evidence="1">The sequence shown here is derived from an EMBL/GenBank/DDBJ whole genome shotgun (WGS) entry which is preliminary data.</text>
</comment>
<evidence type="ECO:0008006" key="3">
    <source>
        <dbReference type="Google" id="ProtNLM"/>
    </source>
</evidence>
<keyword evidence="2" id="KW-1185">Reference proteome</keyword>
<dbReference type="PANTHER" id="PTHR35861">
    <property type="match status" value="1"/>
</dbReference>
<proteinExistence type="predicted"/>
<evidence type="ECO:0000313" key="2">
    <source>
        <dbReference type="Proteomes" id="UP000027931"/>
    </source>
</evidence>
<dbReference type="PANTHER" id="PTHR35861:SF2">
    <property type="entry name" value="FELS-2 PROPHAGE PROTEIN"/>
    <property type="match status" value="1"/>
</dbReference>
<dbReference type="eggNOG" id="COG3497">
    <property type="taxonomic scope" value="Bacteria"/>
</dbReference>
<protein>
    <recommendedName>
        <fullName evidence="3">Phage tail protein</fullName>
    </recommendedName>
</protein>
<dbReference type="STRING" id="1157490.EL26_01745"/>
<sequence>MTKHGVFASESATSSIPTAVAAAGVPVVFGTSAIHLSQSLNIPVGVPLLCQSYEEAVASFGYSDDWRSYTLGEFMHAYFKLYEKGPAVFVNVLDPAKHKTHVPNTALMVQAGKATVQDAGIMADSVEIDDGADVLTSGTDYTLSFDASGNLLVAFGQGVATDSLTITYDKLNPAGVTGADIVAALELVEEVYPRFRLLPSLLLAPGWSELPEVGTKMAEKASNINGHFKALAVTDVPTSTVKNFVDVQSWKETYLQTSPHQYPMWPLVTKTGKTYHLSTHAAAAIAMTDETSQGVPYVSPSNKVLKVDGAVLKDGTTVFLGPNQAQTINSVGVATALNFVGGWKLWGNRTAAYPTPGGEPKDVFVSVRRMFDWISNTITLKYWEKLDGPITKRLVESITDDNQLWLNGLTAIGALLGGRIEFNASENPPENLLDGKMVFRVRATPPSPAEEINFVIEYDAQYLSAISGGATA</sequence>
<dbReference type="RefSeq" id="WP_038083826.1">
    <property type="nucleotide sequence ID" value="NZ_JMIR01000002.1"/>
</dbReference>
<reference evidence="1 2" key="1">
    <citation type="journal article" date="2013" name="Int. J. Syst. Evol. Microbiol.">
        <title>Tumebacillus flagellatus sp. nov., an alpha-amylase/pullulanase-producing bacterium isolated from cassava wastewater.</title>
        <authorList>
            <person name="Wang Q."/>
            <person name="Xie N."/>
            <person name="Qin Y."/>
            <person name="Shen N."/>
            <person name="Zhu J."/>
            <person name="Mi H."/>
            <person name="Huang R."/>
        </authorList>
    </citation>
    <scope>NUCLEOTIDE SEQUENCE [LARGE SCALE GENOMIC DNA]</scope>
    <source>
        <strain evidence="1 2">GST4</strain>
    </source>
</reference>
<dbReference type="Proteomes" id="UP000027931">
    <property type="component" value="Unassembled WGS sequence"/>
</dbReference>
<dbReference type="EMBL" id="JMIR01000002">
    <property type="protein sequence ID" value="KEO84758.1"/>
    <property type="molecule type" value="Genomic_DNA"/>
</dbReference>
<gene>
    <name evidence="1" type="ORF">EL26_01745</name>
</gene>
<dbReference type="AlphaFoldDB" id="A0A074LXD5"/>
<dbReference type="InterPro" id="IPR052042">
    <property type="entry name" value="Tail_sheath_structural"/>
</dbReference>